<dbReference type="Pfam" id="PF00232">
    <property type="entry name" value="Glyco_hydro_1"/>
    <property type="match status" value="1"/>
</dbReference>
<dbReference type="PANTHER" id="PTHR10353">
    <property type="entry name" value="GLYCOSYL HYDROLASE"/>
    <property type="match status" value="1"/>
</dbReference>
<sequence>MGFCKNFLWGGATAANQFEGGWKEGGKGPSTSDMLMGGTHTVPRRITPEMEEGAYYPSHEAIDFYHRYKEDIKLFAEMGFKTFRMSIAWTRIFPNGDDKEPNEEGLVFYDHVFAELKKYNIEPLVTISHYEMPYQLTKKCNGWVGRECIDHYVRYCETIYKRYKDVVKYWLTFNEINAGTMPFGGYMSLGILNEGTTSFLDQVDIPQLRFQALHHQFVASAKAVQLGHSINPDFKIGCMIAYMTTYPYSCNPKDMLKMQKQDQIHNDLCGDVQVKGEYPYFSKKYFSSQNIEIKMEPEDEEVLKAGKVDFYSFSYYMSSCVTEDESVTKTEGNILAGVKNPYLKASDWGWQIDPEGLRYTLNRLYDRYQIPLMVVENGLGAVDEVKADGSIDDGYRIEYLKAHIQQMKLAVEDGVELWGYTPWGCIDLVSASTGEMKKRYGFIYVDKNNDGTGTLDRKKKKSFDWYRQVIASNGEDLAER</sequence>
<dbReference type="InterPro" id="IPR033132">
    <property type="entry name" value="GH_1_N_CS"/>
</dbReference>
<dbReference type="GO" id="GO:0005829">
    <property type="term" value="C:cytosol"/>
    <property type="evidence" value="ECO:0007669"/>
    <property type="project" value="TreeGrafter"/>
</dbReference>
<dbReference type="Gene3D" id="3.20.20.80">
    <property type="entry name" value="Glycosidases"/>
    <property type="match status" value="1"/>
</dbReference>
<keyword evidence="2" id="KW-0378">Hydrolase</keyword>
<dbReference type="FunFam" id="3.20.20.80:FF:000004">
    <property type="entry name" value="Beta-glucosidase 6-phospho-beta-glucosidase"/>
    <property type="match status" value="1"/>
</dbReference>
<dbReference type="STRING" id="37658.SAMN05661086_01526"/>
<dbReference type="EMBL" id="FOYZ01000005">
    <property type="protein sequence ID" value="SFR76245.1"/>
    <property type="molecule type" value="Genomic_DNA"/>
</dbReference>
<dbReference type="Proteomes" id="UP000199659">
    <property type="component" value="Unassembled WGS sequence"/>
</dbReference>
<keyword evidence="3" id="KW-0326">Glycosidase</keyword>
<dbReference type="InterPro" id="IPR001360">
    <property type="entry name" value="Glyco_hydro_1"/>
</dbReference>
<gene>
    <name evidence="5" type="ORF">SAMN05661086_01526</name>
</gene>
<dbReference type="InterPro" id="IPR017853">
    <property type="entry name" value="GH"/>
</dbReference>
<dbReference type="SUPFAM" id="SSF51445">
    <property type="entry name" value="(Trans)glycosidases"/>
    <property type="match status" value="1"/>
</dbReference>
<dbReference type="RefSeq" id="WP_092560093.1">
    <property type="nucleotide sequence ID" value="NZ_FOYZ01000005.1"/>
</dbReference>
<organism evidence="5 6">
    <name type="scientific">Anaeromicropila populeti</name>
    <dbReference type="NCBI Taxonomy" id="37658"/>
    <lineage>
        <taxon>Bacteria</taxon>
        <taxon>Bacillati</taxon>
        <taxon>Bacillota</taxon>
        <taxon>Clostridia</taxon>
        <taxon>Lachnospirales</taxon>
        <taxon>Lachnospiraceae</taxon>
        <taxon>Anaeromicropila</taxon>
    </lineage>
</organism>
<dbReference type="OrthoDB" id="2339329at2"/>
<evidence type="ECO:0000313" key="6">
    <source>
        <dbReference type="Proteomes" id="UP000199659"/>
    </source>
</evidence>
<comment type="similarity">
    <text evidence="1 4">Belongs to the glycosyl hydrolase 1 family.</text>
</comment>
<name>A0A1I6JB81_9FIRM</name>
<evidence type="ECO:0000256" key="3">
    <source>
        <dbReference type="ARBA" id="ARBA00023295"/>
    </source>
</evidence>
<protein>
    <submittedName>
        <fullName evidence="5">6-phospho-beta-glucosidase</fullName>
    </submittedName>
</protein>
<dbReference type="GO" id="GO:0008422">
    <property type="term" value="F:beta-glucosidase activity"/>
    <property type="evidence" value="ECO:0007669"/>
    <property type="project" value="TreeGrafter"/>
</dbReference>
<dbReference type="PROSITE" id="PS00653">
    <property type="entry name" value="GLYCOSYL_HYDROL_F1_2"/>
    <property type="match status" value="1"/>
</dbReference>
<dbReference type="PRINTS" id="PR00131">
    <property type="entry name" value="GLHYDRLASE1"/>
</dbReference>
<accession>A0A1I6JB81</accession>
<evidence type="ECO:0000256" key="2">
    <source>
        <dbReference type="ARBA" id="ARBA00022801"/>
    </source>
</evidence>
<evidence type="ECO:0000313" key="5">
    <source>
        <dbReference type="EMBL" id="SFR76245.1"/>
    </source>
</evidence>
<dbReference type="AlphaFoldDB" id="A0A1I6JB81"/>
<dbReference type="NCBIfam" id="NF007154">
    <property type="entry name" value="PRK09589.1"/>
    <property type="match status" value="1"/>
</dbReference>
<reference evidence="5 6" key="1">
    <citation type="submission" date="2016-10" db="EMBL/GenBank/DDBJ databases">
        <authorList>
            <person name="de Groot N.N."/>
        </authorList>
    </citation>
    <scope>NUCLEOTIDE SEQUENCE [LARGE SCALE GENOMIC DNA]</scope>
    <source>
        <strain evidence="5 6">743A</strain>
    </source>
</reference>
<evidence type="ECO:0000256" key="1">
    <source>
        <dbReference type="ARBA" id="ARBA00010838"/>
    </source>
</evidence>
<proteinExistence type="inferred from homology"/>
<evidence type="ECO:0000256" key="4">
    <source>
        <dbReference type="RuleBase" id="RU003690"/>
    </source>
</evidence>
<dbReference type="GO" id="GO:0016052">
    <property type="term" value="P:carbohydrate catabolic process"/>
    <property type="evidence" value="ECO:0007669"/>
    <property type="project" value="TreeGrafter"/>
</dbReference>
<keyword evidence="6" id="KW-1185">Reference proteome</keyword>
<dbReference type="PANTHER" id="PTHR10353:SF296">
    <property type="entry name" value="6-PHOSPHO-BETA-GLUCOSIDASE"/>
    <property type="match status" value="1"/>
</dbReference>